<dbReference type="Proteomes" id="UP000015104">
    <property type="component" value="Unassembled WGS sequence"/>
</dbReference>
<reference evidence="1" key="2">
    <citation type="submission" date="2015-06" db="UniProtKB">
        <authorList>
            <consortium name="EnsemblMetazoa"/>
        </authorList>
    </citation>
    <scope>IDENTIFICATION</scope>
</reference>
<dbReference type="EnsemblMetazoa" id="tetur39g00300.1">
    <property type="protein sequence ID" value="tetur39g00300.1"/>
    <property type="gene ID" value="tetur39g00300"/>
</dbReference>
<evidence type="ECO:0000313" key="2">
    <source>
        <dbReference type="Proteomes" id="UP000015104"/>
    </source>
</evidence>
<proteinExistence type="predicted"/>
<dbReference type="AlphaFoldDB" id="T1L4J9"/>
<accession>T1L4J9</accession>
<dbReference type="HOGENOM" id="CLU_3392845_0_0_1"/>
<name>T1L4J9_TETUR</name>
<protein>
    <submittedName>
        <fullName evidence="1">Uncharacterized protein</fullName>
    </submittedName>
</protein>
<evidence type="ECO:0000313" key="1">
    <source>
        <dbReference type="EnsemblMetazoa" id="tetur39g00300.1"/>
    </source>
</evidence>
<sequence length="32" mass="3579">MTVGPIDSDWVAVHPQEWQGLKNDSKPIKAKC</sequence>
<dbReference type="EMBL" id="CAEY01001102">
    <property type="status" value="NOT_ANNOTATED_CDS"/>
    <property type="molecule type" value="Genomic_DNA"/>
</dbReference>
<keyword evidence="2" id="KW-1185">Reference proteome</keyword>
<reference evidence="2" key="1">
    <citation type="submission" date="2011-08" db="EMBL/GenBank/DDBJ databases">
        <authorList>
            <person name="Rombauts S."/>
        </authorList>
    </citation>
    <scope>NUCLEOTIDE SEQUENCE</scope>
    <source>
        <strain evidence="2">London</strain>
    </source>
</reference>
<organism evidence="1 2">
    <name type="scientific">Tetranychus urticae</name>
    <name type="common">Two-spotted spider mite</name>
    <dbReference type="NCBI Taxonomy" id="32264"/>
    <lineage>
        <taxon>Eukaryota</taxon>
        <taxon>Metazoa</taxon>
        <taxon>Ecdysozoa</taxon>
        <taxon>Arthropoda</taxon>
        <taxon>Chelicerata</taxon>
        <taxon>Arachnida</taxon>
        <taxon>Acari</taxon>
        <taxon>Acariformes</taxon>
        <taxon>Trombidiformes</taxon>
        <taxon>Prostigmata</taxon>
        <taxon>Eleutherengona</taxon>
        <taxon>Raphignathae</taxon>
        <taxon>Tetranychoidea</taxon>
        <taxon>Tetranychidae</taxon>
        <taxon>Tetranychus</taxon>
    </lineage>
</organism>